<accession>A0A9C7LA31</accession>
<dbReference type="Proteomes" id="UP000789845">
    <property type="component" value="Unassembled WGS sequence"/>
</dbReference>
<keyword evidence="2" id="KW-1185">Reference proteome</keyword>
<proteinExistence type="predicted"/>
<gene>
    <name evidence="1" type="ORF">NEOCIP111885_02418</name>
</gene>
<dbReference type="RefSeq" id="WP_230496946.1">
    <property type="nucleotide sequence ID" value="NZ_CAKJTG010000012.1"/>
</dbReference>
<dbReference type="InterPro" id="IPR015946">
    <property type="entry name" value="KH_dom-like_a/b"/>
</dbReference>
<name>A0A9C7LA31_9BACI</name>
<dbReference type="PANTHER" id="PTHR42830">
    <property type="entry name" value="OSMOTICALLY INDUCIBLE FAMILY PROTEIN"/>
    <property type="match status" value="1"/>
</dbReference>
<dbReference type="InterPro" id="IPR003718">
    <property type="entry name" value="OsmC/Ohr_fam"/>
</dbReference>
<comment type="caution">
    <text evidence="1">The sequence shown here is derived from an EMBL/GenBank/DDBJ whole genome shotgun (WGS) entry which is preliminary data.</text>
</comment>
<evidence type="ECO:0000313" key="2">
    <source>
        <dbReference type="Proteomes" id="UP000789845"/>
    </source>
</evidence>
<evidence type="ECO:0000313" key="1">
    <source>
        <dbReference type="EMBL" id="CAG9608701.1"/>
    </source>
</evidence>
<dbReference type="Pfam" id="PF02566">
    <property type="entry name" value="OsmC"/>
    <property type="match status" value="1"/>
</dbReference>
<reference evidence="1" key="1">
    <citation type="submission" date="2021-10" db="EMBL/GenBank/DDBJ databases">
        <authorList>
            <person name="Criscuolo A."/>
        </authorList>
    </citation>
    <scope>NUCLEOTIDE SEQUENCE</scope>
    <source>
        <strain evidence="1">CIP111885</strain>
    </source>
</reference>
<dbReference type="PANTHER" id="PTHR42830:SF2">
    <property type="entry name" value="OSMC_OHR FAMILY PROTEIN"/>
    <property type="match status" value="1"/>
</dbReference>
<sequence>MGEFGFIIKGTWEGDRNGTGLIKSDGGLNNAVSAPKEFDGPGVGSNPEELLISSANTCYMITLAAMLSNRKIQVEKLEVESEGVLGKEEGKFTFKQIIHRPIITIGSEKNVTVEKLHELAVRAEEKCFISNTLRNSLDFSVEPKIITT</sequence>
<dbReference type="InterPro" id="IPR036102">
    <property type="entry name" value="OsmC/Ohrsf"/>
</dbReference>
<dbReference type="SUPFAM" id="SSF82784">
    <property type="entry name" value="OsmC-like"/>
    <property type="match status" value="1"/>
</dbReference>
<dbReference type="InterPro" id="IPR052707">
    <property type="entry name" value="OsmC_Ohr_Peroxiredoxin"/>
</dbReference>
<evidence type="ECO:0008006" key="3">
    <source>
        <dbReference type="Google" id="ProtNLM"/>
    </source>
</evidence>
<dbReference type="AlphaFoldDB" id="A0A9C7LA31"/>
<dbReference type="EMBL" id="CAKJTG010000012">
    <property type="protein sequence ID" value="CAG9608701.1"/>
    <property type="molecule type" value="Genomic_DNA"/>
</dbReference>
<protein>
    <recommendedName>
        <fullName evidence="3">OsmC family peroxiredoxin</fullName>
    </recommendedName>
</protein>
<dbReference type="Gene3D" id="3.30.300.20">
    <property type="match status" value="1"/>
</dbReference>
<organism evidence="1 2">
    <name type="scientific">Pseudoneobacillus rhizosphaerae</name>
    <dbReference type="NCBI Taxonomy" id="2880968"/>
    <lineage>
        <taxon>Bacteria</taxon>
        <taxon>Bacillati</taxon>
        <taxon>Bacillota</taxon>
        <taxon>Bacilli</taxon>
        <taxon>Bacillales</taxon>
        <taxon>Bacillaceae</taxon>
        <taxon>Pseudoneobacillus</taxon>
    </lineage>
</organism>